<proteinExistence type="predicted"/>
<accession>A0ABD3FSZ7</accession>
<name>A0ABD3FSZ7_9STRA</name>
<evidence type="ECO:0000313" key="2">
    <source>
        <dbReference type="Proteomes" id="UP001632037"/>
    </source>
</evidence>
<evidence type="ECO:0000313" key="1">
    <source>
        <dbReference type="EMBL" id="KAL3670067.1"/>
    </source>
</evidence>
<gene>
    <name evidence="1" type="ORF">V7S43_004383</name>
</gene>
<dbReference type="Proteomes" id="UP001632037">
    <property type="component" value="Unassembled WGS sequence"/>
</dbReference>
<dbReference type="EMBL" id="JBIMZQ010000007">
    <property type="protein sequence ID" value="KAL3670067.1"/>
    <property type="molecule type" value="Genomic_DNA"/>
</dbReference>
<sequence length="239" mass="27051">MGGLIHKLTPDDMEGRFYYSGGSVREFTYATWEHIRRVMDNTISGVADYSKLLSDTSMRLTSEALLRIYTWAKNAGHGALAGCAFEIYLHRLASDNRLKLFKSEYDLPELRKPNQPRHFSVTQVTLSNGGAFCSGKSNDYERDLVAWGDDDMYTYWYPDCDNFPNIDSIVKLAPGPGRKSSVAYLQLTIARNHDIDGNQLKKMNEISFPDHVKNAGRTDAPIYIAVCPDKESCRKFVLD</sequence>
<reference evidence="1 2" key="1">
    <citation type="submission" date="2024-09" db="EMBL/GenBank/DDBJ databases">
        <title>Genome sequencing and assembly of Phytophthora oleae, isolate VK10A, causative agent of rot of olive drupes.</title>
        <authorList>
            <person name="Conti Taguali S."/>
            <person name="Riolo M."/>
            <person name="La Spada F."/>
            <person name="Cacciola S.O."/>
            <person name="Dionisio G."/>
        </authorList>
    </citation>
    <scope>NUCLEOTIDE SEQUENCE [LARGE SCALE GENOMIC DNA]</scope>
    <source>
        <strain evidence="1 2">VK10A</strain>
    </source>
</reference>
<comment type="caution">
    <text evidence="1">The sequence shown here is derived from an EMBL/GenBank/DDBJ whole genome shotgun (WGS) entry which is preliminary data.</text>
</comment>
<organism evidence="1 2">
    <name type="scientific">Phytophthora oleae</name>
    <dbReference type="NCBI Taxonomy" id="2107226"/>
    <lineage>
        <taxon>Eukaryota</taxon>
        <taxon>Sar</taxon>
        <taxon>Stramenopiles</taxon>
        <taxon>Oomycota</taxon>
        <taxon>Peronosporomycetes</taxon>
        <taxon>Peronosporales</taxon>
        <taxon>Peronosporaceae</taxon>
        <taxon>Phytophthora</taxon>
    </lineage>
</organism>
<keyword evidence="2" id="KW-1185">Reference proteome</keyword>
<dbReference type="AlphaFoldDB" id="A0ABD3FSZ7"/>
<protein>
    <submittedName>
        <fullName evidence="1">Uncharacterized protein</fullName>
    </submittedName>
</protein>